<organism evidence="2 3">
    <name type="scientific">Phyllosticta capitalensis</name>
    <dbReference type="NCBI Taxonomy" id="121624"/>
    <lineage>
        <taxon>Eukaryota</taxon>
        <taxon>Fungi</taxon>
        <taxon>Dikarya</taxon>
        <taxon>Ascomycota</taxon>
        <taxon>Pezizomycotina</taxon>
        <taxon>Dothideomycetes</taxon>
        <taxon>Dothideomycetes incertae sedis</taxon>
        <taxon>Botryosphaeriales</taxon>
        <taxon>Phyllostictaceae</taxon>
        <taxon>Phyllosticta</taxon>
    </lineage>
</organism>
<evidence type="ECO:0008006" key="4">
    <source>
        <dbReference type="Google" id="ProtNLM"/>
    </source>
</evidence>
<dbReference type="InterPro" id="IPR013922">
    <property type="entry name" value="Cyclin_PHO80-like"/>
</dbReference>
<protein>
    <recommendedName>
        <fullName evidence="4">Cyclin-like protein</fullName>
    </recommendedName>
</protein>
<dbReference type="PANTHER" id="PTHR15615:SF27">
    <property type="entry name" value="PHO85 CYCLIN CLG1"/>
    <property type="match status" value="1"/>
</dbReference>
<evidence type="ECO:0000313" key="3">
    <source>
        <dbReference type="Proteomes" id="UP001492380"/>
    </source>
</evidence>
<dbReference type="SUPFAM" id="SSF47954">
    <property type="entry name" value="Cyclin-like"/>
    <property type="match status" value="1"/>
</dbReference>
<accession>A0ABR1Z3J1</accession>
<gene>
    <name evidence="2" type="ORF">HDK90DRAFT_26107</name>
</gene>
<sequence length="465" mass="52253">MPSFFRPPMPRHLPLSPPEFVPSYNANGCGSMQYQQQQQHYNAPGIGNQEEHRFDYSDRYGHHSGMAPQQMGYPQHAGYPNANASNFQPPPYYESVGAPILPLPMPDMNMQRPMQEQPRVDVPMKEEKPVGGVSAKLDYEMEIMTDFVSEMAQGMYALFNSPICLADIDVMRSIQPGRPSPPSFRKWVHQVLCATRLPSATILLSLSYLSTRMEMSRAPPKGPDSQIYRLLTTALMLGSKFLDDNTFINRSWSEVSGINVVELNHLERDWLKELCYNLHRDTNESRGFSSWHEHWKDYEARAAARVANQTKLAPIDTRVQNNMSRLRSLPKLPSPVQSTYAKSISSCESLSQHGTPGYQHDPWRSTTERSPASAPHTGPTTPEYYGGPGTWAPPEGYTRRSIFGFPPYQLPSPQEQAPLFTPAAYTPAYGHHLWSGHGVGCNCIYCARQHPPYFMAAGFPQSVAG</sequence>
<reference evidence="2 3" key="1">
    <citation type="submission" date="2024-04" db="EMBL/GenBank/DDBJ databases">
        <title>Phyllosticta paracitricarpa is synonymous to the EU quarantine fungus P. citricarpa based on phylogenomic analyses.</title>
        <authorList>
            <consortium name="Lawrence Berkeley National Laboratory"/>
            <person name="Van Ingen-Buijs V.A."/>
            <person name="Van Westerhoven A.C."/>
            <person name="Haridas S."/>
            <person name="Skiadas P."/>
            <person name="Martin F."/>
            <person name="Groenewald J.Z."/>
            <person name="Crous P.W."/>
            <person name="Seidl M.F."/>
        </authorList>
    </citation>
    <scope>NUCLEOTIDE SEQUENCE [LARGE SCALE GENOMIC DNA]</scope>
    <source>
        <strain evidence="2 3">CBS 123374</strain>
    </source>
</reference>
<comment type="caution">
    <text evidence="2">The sequence shown here is derived from an EMBL/GenBank/DDBJ whole genome shotgun (WGS) entry which is preliminary data.</text>
</comment>
<proteinExistence type="predicted"/>
<dbReference type="CDD" id="cd20557">
    <property type="entry name" value="CYCLIN_ScPCL1-like"/>
    <property type="match status" value="1"/>
</dbReference>
<dbReference type="Pfam" id="PF08613">
    <property type="entry name" value="Cyclin"/>
    <property type="match status" value="1"/>
</dbReference>
<feature type="region of interest" description="Disordered" evidence="1">
    <location>
        <begin position="348"/>
        <end position="391"/>
    </location>
</feature>
<feature type="compositionally biased region" description="Low complexity" evidence="1">
    <location>
        <begin position="375"/>
        <end position="385"/>
    </location>
</feature>
<name>A0ABR1Z3J1_9PEZI</name>
<dbReference type="Gene3D" id="1.10.472.10">
    <property type="entry name" value="Cyclin-like"/>
    <property type="match status" value="1"/>
</dbReference>
<keyword evidence="3" id="KW-1185">Reference proteome</keyword>
<dbReference type="EMBL" id="JBBWRZ010000001">
    <property type="protein sequence ID" value="KAK8246958.1"/>
    <property type="molecule type" value="Genomic_DNA"/>
</dbReference>
<feature type="region of interest" description="Disordered" evidence="1">
    <location>
        <begin position="60"/>
        <end position="85"/>
    </location>
</feature>
<dbReference type="PANTHER" id="PTHR15615">
    <property type="match status" value="1"/>
</dbReference>
<evidence type="ECO:0000256" key="1">
    <source>
        <dbReference type="SAM" id="MobiDB-lite"/>
    </source>
</evidence>
<dbReference type="InterPro" id="IPR036915">
    <property type="entry name" value="Cyclin-like_sf"/>
</dbReference>
<dbReference type="Proteomes" id="UP001492380">
    <property type="component" value="Unassembled WGS sequence"/>
</dbReference>
<evidence type="ECO:0000313" key="2">
    <source>
        <dbReference type="EMBL" id="KAK8246958.1"/>
    </source>
</evidence>